<organism evidence="7 8">
    <name type="scientific">Dreissena polymorpha</name>
    <name type="common">Zebra mussel</name>
    <name type="synonym">Mytilus polymorpha</name>
    <dbReference type="NCBI Taxonomy" id="45954"/>
    <lineage>
        <taxon>Eukaryota</taxon>
        <taxon>Metazoa</taxon>
        <taxon>Spiralia</taxon>
        <taxon>Lophotrochozoa</taxon>
        <taxon>Mollusca</taxon>
        <taxon>Bivalvia</taxon>
        <taxon>Autobranchia</taxon>
        <taxon>Heteroconchia</taxon>
        <taxon>Euheterodonta</taxon>
        <taxon>Imparidentia</taxon>
        <taxon>Neoheterodontei</taxon>
        <taxon>Myida</taxon>
        <taxon>Dreissenoidea</taxon>
        <taxon>Dreissenidae</taxon>
        <taxon>Dreissena</taxon>
    </lineage>
</organism>
<comment type="similarity">
    <text evidence="1">Belongs to the BORA family.</text>
</comment>
<gene>
    <name evidence="7" type="ORF">DPMN_103653</name>
</gene>
<dbReference type="GO" id="GO:0060236">
    <property type="term" value="P:regulation of mitotic spindle organization"/>
    <property type="evidence" value="ECO:0007669"/>
    <property type="project" value="TreeGrafter"/>
</dbReference>
<feature type="compositionally biased region" description="Low complexity" evidence="6">
    <location>
        <begin position="247"/>
        <end position="261"/>
    </location>
</feature>
<evidence type="ECO:0000256" key="5">
    <source>
        <dbReference type="ARBA" id="ARBA00023306"/>
    </source>
</evidence>
<reference evidence="7" key="2">
    <citation type="submission" date="2020-11" db="EMBL/GenBank/DDBJ databases">
        <authorList>
            <person name="McCartney M.A."/>
            <person name="Auch B."/>
            <person name="Kono T."/>
            <person name="Mallez S."/>
            <person name="Becker A."/>
            <person name="Gohl D.M."/>
            <person name="Silverstein K.A.T."/>
            <person name="Koren S."/>
            <person name="Bechman K.B."/>
            <person name="Herman A."/>
            <person name="Abrahante J.E."/>
            <person name="Garbe J."/>
        </authorList>
    </citation>
    <scope>NUCLEOTIDE SEQUENCE</scope>
    <source>
        <strain evidence="7">Duluth1</strain>
        <tissue evidence="7">Whole animal</tissue>
    </source>
</reference>
<accession>A0A9D4H8G4</accession>
<name>A0A9D4H8G4_DREPO</name>
<sequence length="581" mass="64173">MQELQGSIQKALPASQGKVDASCQTMLSLPVNFDLNAVLGAYVTGDTDEGTQEMLSTSSLRRKLFFHGDTSSLAPSPVKNVGHEVEPESPCGRQQRHSNWERITPLKNTPAFSSSPIKSACTPQHRRCSSDPEFLASPELSPIVQGSIPKTGARSRSSGMFEMHPDEFDISPVTAGDSGRHHSLVSPIPFQGLMEENTEDDFRPKFEDSPGFSPIRPPKTPTRKILRKSQEESYIQEEVCDSDGEESVTPVSSRPHVPSPSAISGESMSPICHNLPQKNASTLPKSHSCTDLHTTMDFESGGNPRENILTSSLCDTRDFTSSDHFHDDTQQHHSLSNQDTGYQTASLQSTNQESLHTNLTNQFSSLPFNMTNPETAFPNTSQSSDKAPVMNLAHHISLIADRDDSDEDEHDFNINNNVMSSPIFPTKQKLFFDDDLDLQDTPKNSVSTRLSFDDSALPEEYDFGHRHMEVDIKTSNMECVVTSQEEVVLSRARETLAIANSLYPKDRATRVTGSRLRDIDSRSFKSGITLKQKIGGDKPMSASELAYSIIQRAGADLAKYKSLMRDKTTHELTIKGLHSDS</sequence>
<dbReference type="AlphaFoldDB" id="A0A9D4H8G4"/>
<keyword evidence="3" id="KW-0132">Cell division</keyword>
<evidence type="ECO:0000313" key="7">
    <source>
        <dbReference type="EMBL" id="KAH3830410.1"/>
    </source>
</evidence>
<reference evidence="7" key="1">
    <citation type="journal article" date="2019" name="bioRxiv">
        <title>The Genome of the Zebra Mussel, Dreissena polymorpha: A Resource for Invasive Species Research.</title>
        <authorList>
            <person name="McCartney M.A."/>
            <person name="Auch B."/>
            <person name="Kono T."/>
            <person name="Mallez S."/>
            <person name="Zhang Y."/>
            <person name="Obille A."/>
            <person name="Becker A."/>
            <person name="Abrahante J.E."/>
            <person name="Garbe J."/>
            <person name="Badalamenti J.P."/>
            <person name="Herman A."/>
            <person name="Mangelson H."/>
            <person name="Liachko I."/>
            <person name="Sullivan S."/>
            <person name="Sone E.D."/>
            <person name="Koren S."/>
            <person name="Silverstein K.A.T."/>
            <person name="Beckman K.B."/>
            <person name="Gohl D.M."/>
        </authorList>
    </citation>
    <scope>NUCLEOTIDE SEQUENCE</scope>
    <source>
        <strain evidence="7">Duluth1</strain>
        <tissue evidence="7">Whole animal</tissue>
    </source>
</reference>
<dbReference type="PANTHER" id="PTHR14728:SF2">
    <property type="entry name" value="PROTEIN AURORA BOREALIS"/>
    <property type="match status" value="1"/>
</dbReference>
<keyword evidence="5" id="KW-0131">Cell cycle</keyword>
<dbReference type="PANTHER" id="PTHR14728">
    <property type="entry name" value="PROTEIN AURORA BOREALIS"/>
    <property type="match status" value="1"/>
</dbReference>
<dbReference type="InterPro" id="IPR023252">
    <property type="entry name" value="Aurora_borealis_protein"/>
</dbReference>
<dbReference type="GO" id="GO:0005737">
    <property type="term" value="C:cytoplasm"/>
    <property type="evidence" value="ECO:0007669"/>
    <property type="project" value="TreeGrafter"/>
</dbReference>
<dbReference type="PRINTS" id="PR02038">
    <property type="entry name" value="AURORABORA"/>
</dbReference>
<protein>
    <recommendedName>
        <fullName evidence="2">Protein aurora borealis</fullName>
    </recommendedName>
</protein>
<feature type="compositionally biased region" description="Polar residues" evidence="6">
    <location>
        <begin position="332"/>
        <end position="346"/>
    </location>
</feature>
<feature type="region of interest" description="Disordered" evidence="6">
    <location>
        <begin position="75"/>
        <end position="137"/>
    </location>
</feature>
<dbReference type="GO" id="GO:0007088">
    <property type="term" value="P:regulation of mitotic nuclear division"/>
    <property type="evidence" value="ECO:0007669"/>
    <property type="project" value="TreeGrafter"/>
</dbReference>
<comment type="caution">
    <text evidence="7">The sequence shown here is derived from an EMBL/GenBank/DDBJ whole genome shotgun (WGS) entry which is preliminary data.</text>
</comment>
<dbReference type="GO" id="GO:0005634">
    <property type="term" value="C:nucleus"/>
    <property type="evidence" value="ECO:0007669"/>
    <property type="project" value="TreeGrafter"/>
</dbReference>
<feature type="compositionally biased region" description="Acidic residues" evidence="6">
    <location>
        <begin position="234"/>
        <end position="246"/>
    </location>
</feature>
<dbReference type="Proteomes" id="UP000828390">
    <property type="component" value="Unassembled WGS sequence"/>
</dbReference>
<keyword evidence="8" id="KW-1185">Reference proteome</keyword>
<evidence type="ECO:0000256" key="2">
    <source>
        <dbReference type="ARBA" id="ARBA00020055"/>
    </source>
</evidence>
<evidence type="ECO:0000313" key="8">
    <source>
        <dbReference type="Proteomes" id="UP000828390"/>
    </source>
</evidence>
<evidence type="ECO:0000256" key="4">
    <source>
        <dbReference type="ARBA" id="ARBA00022776"/>
    </source>
</evidence>
<feature type="compositionally biased region" description="Polar residues" evidence="6">
    <location>
        <begin position="106"/>
        <end position="117"/>
    </location>
</feature>
<proteinExistence type="inferred from homology"/>
<evidence type="ECO:0000256" key="1">
    <source>
        <dbReference type="ARBA" id="ARBA00010963"/>
    </source>
</evidence>
<feature type="compositionally biased region" description="Polar residues" evidence="6">
    <location>
        <begin position="276"/>
        <end position="287"/>
    </location>
</feature>
<dbReference type="Pfam" id="PF15280">
    <property type="entry name" value="BORA_N"/>
    <property type="match status" value="1"/>
</dbReference>
<dbReference type="EMBL" id="JAIWYP010000004">
    <property type="protein sequence ID" value="KAH3830410.1"/>
    <property type="molecule type" value="Genomic_DNA"/>
</dbReference>
<dbReference type="GO" id="GO:0019901">
    <property type="term" value="F:protein kinase binding"/>
    <property type="evidence" value="ECO:0007669"/>
    <property type="project" value="TreeGrafter"/>
</dbReference>
<evidence type="ECO:0000256" key="6">
    <source>
        <dbReference type="SAM" id="MobiDB-lite"/>
    </source>
</evidence>
<feature type="region of interest" description="Disordered" evidence="6">
    <location>
        <begin position="324"/>
        <end position="346"/>
    </location>
</feature>
<evidence type="ECO:0000256" key="3">
    <source>
        <dbReference type="ARBA" id="ARBA00022618"/>
    </source>
</evidence>
<keyword evidence="4" id="KW-0498">Mitosis</keyword>
<feature type="region of interest" description="Disordered" evidence="6">
    <location>
        <begin position="206"/>
        <end position="287"/>
    </location>
</feature>
<dbReference type="GO" id="GO:0051301">
    <property type="term" value="P:cell division"/>
    <property type="evidence" value="ECO:0007669"/>
    <property type="project" value="UniProtKB-KW"/>
</dbReference>